<dbReference type="EMBL" id="AHOR02000012">
    <property type="protein sequence ID" value="EMF83699.1"/>
    <property type="molecule type" value="Genomic_DNA"/>
</dbReference>
<dbReference type="Proteomes" id="UP000011770">
    <property type="component" value="Unassembled WGS sequence"/>
</dbReference>
<accession>M3GCR4</accession>
<evidence type="ECO:0008006" key="3">
    <source>
        <dbReference type="Google" id="ProtNLM"/>
    </source>
</evidence>
<evidence type="ECO:0000313" key="2">
    <source>
        <dbReference type="Proteomes" id="UP000011770"/>
    </source>
</evidence>
<evidence type="ECO:0000313" key="1">
    <source>
        <dbReference type="EMBL" id="EMF83699.1"/>
    </source>
</evidence>
<gene>
    <name evidence="1" type="ORF">LEP1GSC188_1398</name>
</gene>
<reference evidence="1 2" key="1">
    <citation type="submission" date="2013-01" db="EMBL/GenBank/DDBJ databases">
        <authorList>
            <person name="Harkins D.M."/>
            <person name="Durkin A.S."/>
            <person name="Brinkac L.M."/>
            <person name="Haft D.H."/>
            <person name="Selengut J.D."/>
            <person name="Sanka R."/>
            <person name="DePew J."/>
            <person name="Purushe J."/>
            <person name="Tulsiani S.M."/>
            <person name="Graham G.C."/>
            <person name="Burns M.-A."/>
            <person name="Dohnt M.F."/>
            <person name="Smythe L.D."/>
            <person name="McKay D.B."/>
            <person name="Craig S.B."/>
            <person name="Vinetz J.M."/>
            <person name="Sutton G.G."/>
            <person name="Nierman W.C."/>
            <person name="Fouts D.E."/>
        </authorList>
    </citation>
    <scope>NUCLEOTIDE SEQUENCE [LARGE SCALE GENOMIC DNA]</scope>
    <source>
        <strain evidence="1 2">LT2116</strain>
    </source>
</reference>
<organism evidence="1 2">
    <name type="scientific">Leptospira weilii serovar Topaz str. LT2116</name>
    <dbReference type="NCBI Taxonomy" id="1088540"/>
    <lineage>
        <taxon>Bacteria</taxon>
        <taxon>Pseudomonadati</taxon>
        <taxon>Spirochaetota</taxon>
        <taxon>Spirochaetia</taxon>
        <taxon>Leptospirales</taxon>
        <taxon>Leptospiraceae</taxon>
        <taxon>Leptospira</taxon>
    </lineage>
</organism>
<sequence length="214" mass="24621">MVTFPIITGTTTRPALDATRKYGLKNLEELLLSFGAEDPRKLSLRKAIAAKDKNEIQKLLDQGAIIDVEELKLAKGDSKILSYLLEEYNSLRRSPLLEEIGDPNDRERVEVTYDFSFLEILLKKEFSLKVRSLEEPSVGYNSRTSCAVSKIVESDSKSLTDLLKYQNLSGYSCRGFHFMRPFAEKTKVKIKEFKLDFVLPEPWEESYLFKYKSE</sequence>
<proteinExistence type="predicted"/>
<name>M3GCR4_9LEPT</name>
<dbReference type="AlphaFoldDB" id="M3GCR4"/>
<comment type="caution">
    <text evidence="1">The sequence shown here is derived from an EMBL/GenBank/DDBJ whole genome shotgun (WGS) entry which is preliminary data.</text>
</comment>
<protein>
    <recommendedName>
        <fullName evidence="3">Ankyrin repeat protein</fullName>
    </recommendedName>
</protein>